<dbReference type="InterPro" id="IPR011701">
    <property type="entry name" value="MFS"/>
</dbReference>
<dbReference type="EMBL" id="LILB01000001">
    <property type="protein sequence ID" value="KOO51539.1"/>
    <property type="molecule type" value="Genomic_DNA"/>
</dbReference>
<dbReference type="PANTHER" id="PTHR42718:SF43">
    <property type="entry name" value="LINCOMYCIN RESISTANCE PROTEIN LMRB"/>
    <property type="match status" value="1"/>
</dbReference>
<dbReference type="PRINTS" id="PR01036">
    <property type="entry name" value="TCRTETB"/>
</dbReference>
<evidence type="ECO:0000256" key="1">
    <source>
        <dbReference type="ARBA" id="ARBA00004651"/>
    </source>
</evidence>
<dbReference type="InterPro" id="IPR036259">
    <property type="entry name" value="MFS_trans_sf"/>
</dbReference>
<dbReference type="Gene3D" id="1.20.1250.20">
    <property type="entry name" value="MFS general substrate transporter like domains"/>
    <property type="match status" value="1"/>
</dbReference>
<dbReference type="CDD" id="cd17503">
    <property type="entry name" value="MFS_LmrB_MDR_like"/>
    <property type="match status" value="1"/>
</dbReference>
<gene>
    <name evidence="8" type="ORF">AMD00_03465</name>
</gene>
<evidence type="ECO:0000256" key="4">
    <source>
        <dbReference type="ARBA" id="ARBA00022692"/>
    </source>
</evidence>
<keyword evidence="3" id="KW-1003">Cell membrane</keyword>
<keyword evidence="9" id="KW-1185">Reference proteome</keyword>
<dbReference type="AlphaFoldDB" id="A0A0M0LKH7"/>
<comment type="subcellular location">
    <subcellularLocation>
        <location evidence="1">Cell membrane</location>
        <topology evidence="1">Multi-pass membrane protein</topology>
    </subcellularLocation>
</comment>
<dbReference type="SUPFAM" id="SSF103473">
    <property type="entry name" value="MFS general substrate transporter"/>
    <property type="match status" value="1"/>
</dbReference>
<evidence type="ECO:0000313" key="9">
    <source>
        <dbReference type="Proteomes" id="UP000036867"/>
    </source>
</evidence>
<evidence type="ECO:0000313" key="8">
    <source>
        <dbReference type="EMBL" id="KOO51539.1"/>
    </source>
</evidence>
<dbReference type="NCBIfam" id="TIGR00711">
    <property type="entry name" value="efflux_EmrB"/>
    <property type="match status" value="1"/>
</dbReference>
<evidence type="ECO:0000256" key="6">
    <source>
        <dbReference type="ARBA" id="ARBA00023136"/>
    </source>
</evidence>
<keyword evidence="4" id="KW-0812">Transmembrane</keyword>
<proteinExistence type="predicted"/>
<dbReference type="Gene3D" id="1.20.1720.10">
    <property type="entry name" value="Multidrug resistance protein D"/>
    <property type="match status" value="1"/>
</dbReference>
<dbReference type="Pfam" id="PF07690">
    <property type="entry name" value="MFS_1"/>
    <property type="match status" value="1"/>
</dbReference>
<evidence type="ECO:0000256" key="5">
    <source>
        <dbReference type="ARBA" id="ARBA00022989"/>
    </source>
</evidence>
<accession>A0A0M0LKH7</accession>
<dbReference type="Proteomes" id="UP000036867">
    <property type="component" value="Unassembled WGS sequence"/>
</dbReference>
<dbReference type="GO" id="GO:0005886">
    <property type="term" value="C:plasma membrane"/>
    <property type="evidence" value="ECO:0007669"/>
    <property type="project" value="UniProtKB-SubCell"/>
</dbReference>
<evidence type="ECO:0000259" key="7">
    <source>
        <dbReference type="PROSITE" id="PS50850"/>
    </source>
</evidence>
<keyword evidence="2" id="KW-0813">Transport</keyword>
<evidence type="ECO:0000256" key="2">
    <source>
        <dbReference type="ARBA" id="ARBA00022448"/>
    </source>
</evidence>
<dbReference type="InterPro" id="IPR020846">
    <property type="entry name" value="MFS_dom"/>
</dbReference>
<evidence type="ECO:0000256" key="3">
    <source>
        <dbReference type="ARBA" id="ARBA00022475"/>
    </source>
</evidence>
<feature type="domain" description="Major facilitator superfamily (MFS) profile" evidence="7">
    <location>
        <begin position="23"/>
        <end position="479"/>
    </location>
</feature>
<comment type="caution">
    <text evidence="8">The sequence shown here is derived from an EMBL/GenBank/DDBJ whole genome shotgun (WGS) entry which is preliminary data.</text>
</comment>
<dbReference type="PATRIC" id="fig|263475.3.peg.1071"/>
<name>A0A0M0LKH7_9BACL</name>
<sequence>MNTTNQVSPNNSFDLSNIKKGPIIIALIIGAFVSILNETLLSNALPELMREFSVTPTTIQWLTTAYMLVVGVLVPVTALLQQWFTTRQLFLSAMILFLVGTIIAAFSPVFSILLVGRIIQAFGTGLILPIMMNTILIIFPPEERGGAMGLIGLVIMFAPAIGPTLSGVIIDTLDWRWLFYIVIPLALISIIVGAKYLKNVSEITKPAVDILSIILSTIGFGGFVYSFSKSGELGWDNPEVYGTLIIGVASLIWFIIRQLKIKDPILDLRTFKYPMFSITVVLIVIVMMAMFSTMTLLPMFLQGVLLVSAFKSGLIMLPGSVLNGIMAPITGKLFDKYGPRTIIIPGIVLVAVAMWMFIGIDVTTTTGYIITIHCMLLVGISLVMMPTQTHGLNQLPKELYPHGTAIFSTLQQVAGAIGTALFISKMSSGQKDYLTQSENPNDTTEILSALTAGFDSAFTLGFIIVLLAIVVSLFIKRAK</sequence>
<dbReference type="GO" id="GO:0022857">
    <property type="term" value="F:transmembrane transporter activity"/>
    <property type="evidence" value="ECO:0007669"/>
    <property type="project" value="InterPro"/>
</dbReference>
<dbReference type="PROSITE" id="PS50850">
    <property type="entry name" value="MFS"/>
    <property type="match status" value="1"/>
</dbReference>
<organism evidence="8 9">
    <name type="scientific">Viridibacillus arvi</name>
    <dbReference type="NCBI Taxonomy" id="263475"/>
    <lineage>
        <taxon>Bacteria</taxon>
        <taxon>Bacillati</taxon>
        <taxon>Bacillota</taxon>
        <taxon>Bacilli</taxon>
        <taxon>Bacillales</taxon>
        <taxon>Caryophanaceae</taxon>
        <taxon>Viridibacillus</taxon>
    </lineage>
</organism>
<protein>
    <submittedName>
        <fullName evidence="8">Multidrug MFS transporter</fullName>
    </submittedName>
</protein>
<dbReference type="InterPro" id="IPR004638">
    <property type="entry name" value="EmrB-like"/>
</dbReference>
<reference evidence="9" key="1">
    <citation type="submission" date="2015-08" db="EMBL/GenBank/DDBJ databases">
        <title>Fjat-10028 dsm 16317.</title>
        <authorList>
            <person name="Liu B."/>
            <person name="Wang J."/>
            <person name="Zhu Y."/>
            <person name="Liu G."/>
            <person name="Chen Q."/>
            <person name="Chen Z."/>
            <person name="Lan J."/>
            <person name="Che J."/>
            <person name="Ge C."/>
            <person name="Shi H."/>
            <person name="Pan Z."/>
            <person name="Liu X."/>
        </authorList>
    </citation>
    <scope>NUCLEOTIDE SEQUENCE [LARGE SCALE GENOMIC DNA]</scope>
    <source>
        <strain evidence="9">DSM 16317</strain>
    </source>
</reference>
<dbReference type="OrthoDB" id="9816041at2"/>
<keyword evidence="6" id="KW-0472">Membrane</keyword>
<dbReference type="PANTHER" id="PTHR42718">
    <property type="entry name" value="MAJOR FACILITATOR SUPERFAMILY MULTIDRUG TRANSPORTER MFSC"/>
    <property type="match status" value="1"/>
</dbReference>
<keyword evidence="5" id="KW-1133">Transmembrane helix</keyword>